<protein>
    <submittedName>
        <fullName evidence="2">Uncharacterized protein</fullName>
    </submittedName>
</protein>
<dbReference type="OrthoDB" id="428159at2759"/>
<evidence type="ECO:0000313" key="3">
    <source>
        <dbReference type="Proteomes" id="UP000327013"/>
    </source>
</evidence>
<organism evidence="2 3">
    <name type="scientific">Carpinus fangiana</name>
    <dbReference type="NCBI Taxonomy" id="176857"/>
    <lineage>
        <taxon>Eukaryota</taxon>
        <taxon>Viridiplantae</taxon>
        <taxon>Streptophyta</taxon>
        <taxon>Embryophyta</taxon>
        <taxon>Tracheophyta</taxon>
        <taxon>Spermatophyta</taxon>
        <taxon>Magnoliopsida</taxon>
        <taxon>eudicotyledons</taxon>
        <taxon>Gunneridae</taxon>
        <taxon>Pentapetalae</taxon>
        <taxon>rosids</taxon>
        <taxon>fabids</taxon>
        <taxon>Fagales</taxon>
        <taxon>Betulaceae</taxon>
        <taxon>Carpinus</taxon>
    </lineage>
</organism>
<keyword evidence="3" id="KW-1185">Reference proteome</keyword>
<feature type="compositionally biased region" description="Basic and acidic residues" evidence="1">
    <location>
        <begin position="245"/>
        <end position="255"/>
    </location>
</feature>
<feature type="region of interest" description="Disordered" evidence="1">
    <location>
        <begin position="410"/>
        <end position="429"/>
    </location>
</feature>
<sequence>MTSSNYQKRVFASSHAVKLLMSDSRHPHISTTNMEITVGITYAAAVVGQNTRPGVIQSAGDGVQKAKPPEGIMSATLGVGKKDMAGENPVAGDGASKMVLEGANFPGICSGDHAHQEPAMLRPQYQGEITQGLKESLLSLQREVANCLYKLEMGWVYNGKGGQMNQEKGENVLKVGPHKEVGPGCIRPSPANKSRTQPITRYYAKTYVRRRPRRQLRWRPKHMGRVKGQVIGESSENSRSRSPKHGTDPDHADKRNEELAGICGEASDIANKITEQPSTGDVPVADTPIGEEGASHAGSDAEMAESVEEVMGGDIGGTGTLGEDKQTPAMAHACRNPPGPIQELETAQIMPVTMKSGDLVGQNSMARVGRELSGRVIVPELNKSLVEEADADKMAHLINGIPYSTQFYGSHQPTDTDTGLEPISMTQAE</sequence>
<name>A0A5N6R1T7_9ROSI</name>
<gene>
    <name evidence="2" type="ORF">FH972_008530</name>
</gene>
<evidence type="ECO:0000313" key="2">
    <source>
        <dbReference type="EMBL" id="KAE8022755.1"/>
    </source>
</evidence>
<reference evidence="2 3" key="1">
    <citation type="submission" date="2019-06" db="EMBL/GenBank/DDBJ databases">
        <title>A chromosomal-level reference genome of Carpinus fangiana (Coryloideae, Betulaceae).</title>
        <authorList>
            <person name="Yang X."/>
            <person name="Wang Z."/>
            <person name="Zhang L."/>
            <person name="Hao G."/>
            <person name="Liu J."/>
            <person name="Yang Y."/>
        </authorList>
    </citation>
    <scope>NUCLEOTIDE SEQUENCE [LARGE SCALE GENOMIC DNA]</scope>
    <source>
        <strain evidence="2">Cfa_2016G</strain>
        <tissue evidence="2">Leaf</tissue>
    </source>
</reference>
<evidence type="ECO:0000256" key="1">
    <source>
        <dbReference type="SAM" id="MobiDB-lite"/>
    </source>
</evidence>
<feature type="region of interest" description="Disordered" evidence="1">
    <location>
        <begin position="219"/>
        <end position="255"/>
    </location>
</feature>
<proteinExistence type="predicted"/>
<accession>A0A5N6R1T7</accession>
<dbReference type="EMBL" id="CM017323">
    <property type="protein sequence ID" value="KAE8022755.1"/>
    <property type="molecule type" value="Genomic_DNA"/>
</dbReference>
<dbReference type="AlphaFoldDB" id="A0A5N6R1T7"/>
<feature type="region of interest" description="Disordered" evidence="1">
    <location>
        <begin position="273"/>
        <end position="301"/>
    </location>
</feature>
<dbReference type="Proteomes" id="UP000327013">
    <property type="component" value="Chromosome 3"/>
</dbReference>